<dbReference type="CDD" id="cd16461">
    <property type="entry name" value="RING-H2_EL5-like"/>
    <property type="match status" value="1"/>
</dbReference>
<accession>A0ABC8UNC2</accession>
<keyword evidence="5" id="KW-0808">Transferase</keyword>
<comment type="subcellular location">
    <subcellularLocation>
        <location evidence="2">Membrane</location>
        <topology evidence="2">Single-pass membrane protein</topology>
    </subcellularLocation>
</comment>
<reference evidence="18 19" key="1">
    <citation type="submission" date="2024-02" db="EMBL/GenBank/DDBJ databases">
        <authorList>
            <person name="Vignale AGUSTIN F."/>
            <person name="Sosa J E."/>
            <person name="Modenutti C."/>
        </authorList>
    </citation>
    <scope>NUCLEOTIDE SEQUENCE [LARGE SCALE GENOMIC DNA]</scope>
</reference>
<comment type="caution">
    <text evidence="18">The sequence shown here is derived from an EMBL/GenBank/DDBJ whole genome shotgun (WGS) entry which is preliminary data.</text>
</comment>
<evidence type="ECO:0000256" key="5">
    <source>
        <dbReference type="ARBA" id="ARBA00022679"/>
    </source>
</evidence>
<organism evidence="18 19">
    <name type="scientific">Ilex paraguariensis</name>
    <name type="common">yerba mate</name>
    <dbReference type="NCBI Taxonomy" id="185542"/>
    <lineage>
        <taxon>Eukaryota</taxon>
        <taxon>Viridiplantae</taxon>
        <taxon>Streptophyta</taxon>
        <taxon>Embryophyta</taxon>
        <taxon>Tracheophyta</taxon>
        <taxon>Spermatophyta</taxon>
        <taxon>Magnoliopsida</taxon>
        <taxon>eudicotyledons</taxon>
        <taxon>Gunneridae</taxon>
        <taxon>Pentapetalae</taxon>
        <taxon>asterids</taxon>
        <taxon>campanulids</taxon>
        <taxon>Aquifoliales</taxon>
        <taxon>Aquifoliaceae</taxon>
        <taxon>Ilex</taxon>
    </lineage>
</organism>
<evidence type="ECO:0000256" key="4">
    <source>
        <dbReference type="ARBA" id="ARBA00012483"/>
    </source>
</evidence>
<dbReference type="InterPro" id="IPR001841">
    <property type="entry name" value="Znf_RING"/>
</dbReference>
<dbReference type="PROSITE" id="PS50089">
    <property type="entry name" value="ZF_RING_2"/>
    <property type="match status" value="1"/>
</dbReference>
<evidence type="ECO:0000256" key="16">
    <source>
        <dbReference type="SAM" id="Phobius"/>
    </source>
</evidence>
<feature type="compositionally biased region" description="Low complexity" evidence="15">
    <location>
        <begin position="18"/>
        <end position="27"/>
    </location>
</feature>
<name>A0ABC8UNC2_9AQUA</name>
<comment type="similarity">
    <text evidence="13">Belongs to the RING-type zinc finger family. ATL subfamily.</text>
</comment>
<dbReference type="EC" id="2.3.2.27" evidence="4"/>
<keyword evidence="11 16" id="KW-1133">Transmembrane helix</keyword>
<evidence type="ECO:0000256" key="12">
    <source>
        <dbReference type="ARBA" id="ARBA00023136"/>
    </source>
</evidence>
<evidence type="ECO:0000256" key="8">
    <source>
        <dbReference type="ARBA" id="ARBA00022771"/>
    </source>
</evidence>
<gene>
    <name evidence="18" type="ORF">ILEXP_LOCUS52664</name>
</gene>
<evidence type="ECO:0000256" key="7">
    <source>
        <dbReference type="ARBA" id="ARBA00022723"/>
    </source>
</evidence>
<evidence type="ECO:0000256" key="3">
    <source>
        <dbReference type="ARBA" id="ARBA00004906"/>
    </source>
</evidence>
<dbReference type="Pfam" id="PF13639">
    <property type="entry name" value="zf-RING_2"/>
    <property type="match status" value="1"/>
</dbReference>
<keyword evidence="6 16" id="KW-0812">Transmembrane</keyword>
<evidence type="ECO:0000256" key="11">
    <source>
        <dbReference type="ARBA" id="ARBA00022989"/>
    </source>
</evidence>
<evidence type="ECO:0000259" key="17">
    <source>
        <dbReference type="PROSITE" id="PS50089"/>
    </source>
</evidence>
<evidence type="ECO:0000256" key="6">
    <source>
        <dbReference type="ARBA" id="ARBA00022692"/>
    </source>
</evidence>
<evidence type="ECO:0000256" key="10">
    <source>
        <dbReference type="ARBA" id="ARBA00022833"/>
    </source>
</evidence>
<feature type="domain" description="RING-type" evidence="17">
    <location>
        <begin position="137"/>
        <end position="179"/>
    </location>
</feature>
<evidence type="ECO:0000256" key="9">
    <source>
        <dbReference type="ARBA" id="ARBA00022786"/>
    </source>
</evidence>
<dbReference type="GO" id="GO:0008270">
    <property type="term" value="F:zinc ion binding"/>
    <property type="evidence" value="ECO:0007669"/>
    <property type="project" value="UniProtKB-KW"/>
</dbReference>
<dbReference type="InterPro" id="IPR013083">
    <property type="entry name" value="Znf_RING/FYVE/PHD"/>
</dbReference>
<evidence type="ECO:0000256" key="14">
    <source>
        <dbReference type="PROSITE-ProRule" id="PRU00175"/>
    </source>
</evidence>
<dbReference type="EMBL" id="CAUOFW020008379">
    <property type="protein sequence ID" value="CAK9182484.1"/>
    <property type="molecule type" value="Genomic_DNA"/>
</dbReference>
<keyword evidence="8 14" id="KW-0863">Zinc-finger</keyword>
<comment type="catalytic activity">
    <reaction evidence="1">
        <text>S-ubiquitinyl-[E2 ubiquitin-conjugating enzyme]-L-cysteine + [acceptor protein]-L-lysine = [E2 ubiquitin-conjugating enzyme]-L-cysteine + N(6)-ubiquitinyl-[acceptor protein]-L-lysine.</text>
        <dbReference type="EC" id="2.3.2.27"/>
    </reaction>
</comment>
<evidence type="ECO:0000313" key="19">
    <source>
        <dbReference type="Proteomes" id="UP001642360"/>
    </source>
</evidence>
<evidence type="ECO:0000256" key="2">
    <source>
        <dbReference type="ARBA" id="ARBA00004167"/>
    </source>
</evidence>
<evidence type="ECO:0000256" key="15">
    <source>
        <dbReference type="SAM" id="MobiDB-lite"/>
    </source>
</evidence>
<keyword evidence="7" id="KW-0479">Metal-binding</keyword>
<dbReference type="GO" id="GO:0016020">
    <property type="term" value="C:membrane"/>
    <property type="evidence" value="ECO:0007669"/>
    <property type="project" value="UniProtKB-SubCell"/>
</dbReference>
<keyword evidence="9" id="KW-0833">Ubl conjugation pathway</keyword>
<evidence type="ECO:0000313" key="18">
    <source>
        <dbReference type="EMBL" id="CAK9182484.1"/>
    </source>
</evidence>
<keyword evidence="19" id="KW-1185">Reference proteome</keyword>
<protein>
    <recommendedName>
        <fullName evidence="4">RING-type E3 ubiquitin transferase</fullName>
        <ecNumber evidence="4">2.3.2.27</ecNumber>
    </recommendedName>
</protein>
<dbReference type="SMART" id="SM00184">
    <property type="entry name" value="RING"/>
    <property type="match status" value="1"/>
</dbReference>
<dbReference type="AlphaFoldDB" id="A0ABC8UNC2"/>
<keyword evidence="10" id="KW-0862">Zinc</keyword>
<sequence>MPWIRSQIKQKDGLLTHSPLLSSSSSSPPLPSYHKELTPSSSSSSGSKISPAVLFIIVILAVIFFVSGVLHLLVRFLMKQRSSQSNRYPEMSGSGAFQRQLQQLFHLHDSGLDQAFIDALPVFLYKDLMGLTDTFDCAVCLCEFLEQDKLRLLPLCSHAFHVDCIDTWLLSNSTCPLCRGTLFTPGFSIENPIFDFDDSREDGFSGNIGLSIPSAQKPAEDGTINEKRVFSVRLGKFRSTSDERGEREVGETSNSNLDARRCYSMGSFQYVVPNSDLQVAMCPSRARGNGCADVRSVKGNGGQSENSLIDVVAEEKKINIGSKNESFSVSKIWQWSKKGKFPTSADTHGVSSSVDVRLPWTHRTQAT</sequence>
<dbReference type="GO" id="GO:0061630">
    <property type="term" value="F:ubiquitin protein ligase activity"/>
    <property type="evidence" value="ECO:0007669"/>
    <property type="project" value="UniProtKB-EC"/>
</dbReference>
<feature type="region of interest" description="Disordered" evidence="15">
    <location>
        <begin position="17"/>
        <end position="47"/>
    </location>
</feature>
<dbReference type="FunFam" id="3.30.40.10:FF:000231">
    <property type="entry name" value="RING-H2 finger protein ATL46"/>
    <property type="match status" value="1"/>
</dbReference>
<feature type="transmembrane region" description="Helical" evidence="16">
    <location>
        <begin position="49"/>
        <end position="74"/>
    </location>
</feature>
<keyword evidence="12 16" id="KW-0472">Membrane</keyword>
<dbReference type="SUPFAM" id="SSF57850">
    <property type="entry name" value="RING/U-box"/>
    <property type="match status" value="1"/>
</dbReference>
<dbReference type="PANTHER" id="PTHR45768:SF54">
    <property type="entry name" value="RING-H2 FINGER PROTEIN ATL47-LIKE"/>
    <property type="match status" value="1"/>
</dbReference>
<dbReference type="Gene3D" id="3.30.40.10">
    <property type="entry name" value="Zinc/RING finger domain, C3HC4 (zinc finger)"/>
    <property type="match status" value="1"/>
</dbReference>
<dbReference type="PANTHER" id="PTHR45768">
    <property type="entry name" value="E3 UBIQUITIN-PROTEIN LIGASE RNF13-LIKE"/>
    <property type="match status" value="1"/>
</dbReference>
<comment type="pathway">
    <text evidence="3">Protein modification; protein ubiquitination.</text>
</comment>
<dbReference type="Proteomes" id="UP001642360">
    <property type="component" value="Unassembled WGS sequence"/>
</dbReference>
<evidence type="ECO:0000256" key="13">
    <source>
        <dbReference type="ARBA" id="ARBA00024209"/>
    </source>
</evidence>
<evidence type="ECO:0000256" key="1">
    <source>
        <dbReference type="ARBA" id="ARBA00000900"/>
    </source>
</evidence>
<proteinExistence type="inferred from homology"/>